<keyword evidence="1" id="KW-0560">Oxidoreductase</keyword>
<comment type="caution">
    <text evidence="4">The sequence shown here is derived from an EMBL/GenBank/DDBJ whole genome shotgun (WGS) entry which is preliminary data.</text>
</comment>
<evidence type="ECO:0000313" key="4">
    <source>
        <dbReference type="EMBL" id="GAH35921.1"/>
    </source>
</evidence>
<keyword evidence="2" id="KW-0520">NAD</keyword>
<protein>
    <recommendedName>
        <fullName evidence="3">Lactate/malate dehydrogenase N-terminal domain-containing protein</fullName>
    </recommendedName>
</protein>
<dbReference type="PRINTS" id="PR00086">
    <property type="entry name" value="LLDHDRGNASE"/>
</dbReference>
<feature type="domain" description="Lactate/malate dehydrogenase N-terminal" evidence="3">
    <location>
        <begin position="4"/>
        <end position="142"/>
    </location>
</feature>
<reference evidence="4" key="1">
    <citation type="journal article" date="2014" name="Front. Microbiol.">
        <title>High frequency of phylogenetically diverse reductive dehalogenase-homologous genes in deep subseafloor sedimentary metagenomes.</title>
        <authorList>
            <person name="Kawai M."/>
            <person name="Futagami T."/>
            <person name="Toyoda A."/>
            <person name="Takaki Y."/>
            <person name="Nishi S."/>
            <person name="Hori S."/>
            <person name="Arai W."/>
            <person name="Tsubouchi T."/>
            <person name="Morono Y."/>
            <person name="Uchiyama I."/>
            <person name="Ito T."/>
            <person name="Fujiyama A."/>
            <person name="Inagaki F."/>
            <person name="Takami H."/>
        </authorList>
    </citation>
    <scope>NUCLEOTIDE SEQUENCE</scope>
    <source>
        <strain evidence="4">Expedition CK06-06</strain>
    </source>
</reference>
<dbReference type="Pfam" id="PF00056">
    <property type="entry name" value="Ldh_1_N"/>
    <property type="match status" value="1"/>
</dbReference>
<dbReference type="AlphaFoldDB" id="X1ERA3"/>
<dbReference type="SUPFAM" id="SSF51735">
    <property type="entry name" value="NAD(P)-binding Rossmann-fold domains"/>
    <property type="match status" value="1"/>
</dbReference>
<evidence type="ECO:0000256" key="1">
    <source>
        <dbReference type="ARBA" id="ARBA00023002"/>
    </source>
</evidence>
<dbReference type="InterPro" id="IPR001236">
    <property type="entry name" value="Lactate/malate_DH_N"/>
</dbReference>
<dbReference type="GO" id="GO:0004459">
    <property type="term" value="F:L-lactate dehydrogenase (NAD+) activity"/>
    <property type="evidence" value="ECO:0007669"/>
    <property type="project" value="TreeGrafter"/>
</dbReference>
<proteinExistence type="predicted"/>
<evidence type="ECO:0000259" key="3">
    <source>
        <dbReference type="Pfam" id="PF00056"/>
    </source>
</evidence>
<evidence type="ECO:0000256" key="2">
    <source>
        <dbReference type="ARBA" id="ARBA00023027"/>
    </source>
</evidence>
<dbReference type="FunFam" id="3.40.50.720:FF:000018">
    <property type="entry name" value="Malate dehydrogenase"/>
    <property type="match status" value="1"/>
</dbReference>
<dbReference type="PANTHER" id="PTHR43128">
    <property type="entry name" value="L-2-HYDROXYCARBOXYLATE DEHYDROGENASE (NAD(P)(+))"/>
    <property type="match status" value="1"/>
</dbReference>
<organism evidence="4">
    <name type="scientific">marine sediment metagenome</name>
    <dbReference type="NCBI Taxonomy" id="412755"/>
    <lineage>
        <taxon>unclassified sequences</taxon>
        <taxon>metagenomes</taxon>
        <taxon>ecological metagenomes</taxon>
    </lineage>
</organism>
<dbReference type="PROSITE" id="PS51257">
    <property type="entry name" value="PROKAR_LIPOPROTEIN"/>
    <property type="match status" value="1"/>
</dbReference>
<name>X1ERA3_9ZZZZ</name>
<feature type="non-terminal residue" evidence="4">
    <location>
        <position position="164"/>
    </location>
</feature>
<gene>
    <name evidence="4" type="ORF">S03H2_18066</name>
</gene>
<dbReference type="GO" id="GO:0006089">
    <property type="term" value="P:lactate metabolic process"/>
    <property type="evidence" value="ECO:0007669"/>
    <property type="project" value="TreeGrafter"/>
</dbReference>
<dbReference type="InterPro" id="IPR001557">
    <property type="entry name" value="L-lactate/malate_DH"/>
</dbReference>
<dbReference type="PANTHER" id="PTHR43128:SF16">
    <property type="entry name" value="L-LACTATE DEHYDROGENASE"/>
    <property type="match status" value="1"/>
</dbReference>
<sequence>MISKVSIIGAGNVGASCAQRIAERGYADIVLVDIIEGLPQGKALDMLESAPILRADTHIIGTNNYQETANSDVVVITSGVVRKPGMSRDELLQTNAKVVTEVIRNVVNHSPNCIIIMVTNPLDAMTYLALRISQFSRNKVMGLSGILDTARLRSFIAAELNVSV</sequence>
<dbReference type="Gene3D" id="3.40.50.720">
    <property type="entry name" value="NAD(P)-binding Rossmann-like Domain"/>
    <property type="match status" value="1"/>
</dbReference>
<dbReference type="EMBL" id="BARU01009353">
    <property type="protein sequence ID" value="GAH35921.1"/>
    <property type="molecule type" value="Genomic_DNA"/>
</dbReference>
<accession>X1ERA3</accession>
<dbReference type="InterPro" id="IPR036291">
    <property type="entry name" value="NAD(P)-bd_dom_sf"/>
</dbReference>